<evidence type="ECO:0000313" key="2">
    <source>
        <dbReference type="Proteomes" id="UP000276133"/>
    </source>
</evidence>
<gene>
    <name evidence="1" type="ORF">BpHYR1_017708</name>
</gene>
<comment type="caution">
    <text evidence="1">The sequence shown here is derived from an EMBL/GenBank/DDBJ whole genome shotgun (WGS) entry which is preliminary data.</text>
</comment>
<keyword evidence="2" id="KW-1185">Reference proteome</keyword>
<dbReference type="Proteomes" id="UP000276133">
    <property type="component" value="Unassembled WGS sequence"/>
</dbReference>
<proteinExistence type="predicted"/>
<name>A0A3M7PR20_BRAPC</name>
<organism evidence="1 2">
    <name type="scientific">Brachionus plicatilis</name>
    <name type="common">Marine rotifer</name>
    <name type="synonym">Brachionus muelleri</name>
    <dbReference type="NCBI Taxonomy" id="10195"/>
    <lineage>
        <taxon>Eukaryota</taxon>
        <taxon>Metazoa</taxon>
        <taxon>Spiralia</taxon>
        <taxon>Gnathifera</taxon>
        <taxon>Rotifera</taxon>
        <taxon>Eurotatoria</taxon>
        <taxon>Monogononta</taxon>
        <taxon>Pseudotrocha</taxon>
        <taxon>Ploima</taxon>
        <taxon>Brachionidae</taxon>
        <taxon>Brachionus</taxon>
    </lineage>
</organism>
<sequence>MVMRTSSEKSTCLSAYKWYLQLEALERAKNLFDNYFKPNFTWFCYRKVETAASVRRLRKHFGYLEISKKKFLRFIIIQIPGMNFRIIFKICIKLSFAQLRLESFLNLTCSKKYFHNKFHLFYKYICKDRLKYHRFLITFVQIKKYRHFLILTKKIELAVVQFFKTSFKESFFR</sequence>
<evidence type="ECO:0000313" key="1">
    <source>
        <dbReference type="EMBL" id="RNA01464.1"/>
    </source>
</evidence>
<reference evidence="1 2" key="1">
    <citation type="journal article" date="2018" name="Sci. Rep.">
        <title>Genomic signatures of local adaptation to the degree of environmental predictability in rotifers.</title>
        <authorList>
            <person name="Franch-Gras L."/>
            <person name="Hahn C."/>
            <person name="Garcia-Roger E.M."/>
            <person name="Carmona M.J."/>
            <person name="Serra M."/>
            <person name="Gomez A."/>
        </authorList>
    </citation>
    <scope>NUCLEOTIDE SEQUENCE [LARGE SCALE GENOMIC DNA]</scope>
    <source>
        <strain evidence="1">HYR1</strain>
    </source>
</reference>
<dbReference type="EMBL" id="REGN01009314">
    <property type="protein sequence ID" value="RNA01464.1"/>
    <property type="molecule type" value="Genomic_DNA"/>
</dbReference>
<protein>
    <submittedName>
        <fullName evidence="1">Uncharacterized protein</fullName>
    </submittedName>
</protein>
<accession>A0A3M7PR20</accession>
<dbReference type="AlphaFoldDB" id="A0A3M7PR20"/>